<organism evidence="3 4">
    <name type="scientific">Dyadobacter helix</name>
    <dbReference type="NCBI Taxonomy" id="2822344"/>
    <lineage>
        <taxon>Bacteria</taxon>
        <taxon>Pseudomonadati</taxon>
        <taxon>Bacteroidota</taxon>
        <taxon>Cytophagia</taxon>
        <taxon>Cytophagales</taxon>
        <taxon>Spirosomataceae</taxon>
        <taxon>Dyadobacter</taxon>
    </lineage>
</organism>
<dbReference type="InterPro" id="IPR026444">
    <property type="entry name" value="Secre_tail"/>
</dbReference>
<name>A0A916J7M5_9BACT</name>
<evidence type="ECO:0000313" key="4">
    <source>
        <dbReference type="Proteomes" id="UP000680038"/>
    </source>
</evidence>
<keyword evidence="1" id="KW-1133">Transmembrane helix</keyword>
<proteinExistence type="predicted"/>
<accession>A0A916J7M5</accession>
<dbReference type="EMBL" id="CAJRAF010000001">
    <property type="protein sequence ID" value="CAG4988328.1"/>
    <property type="molecule type" value="Genomic_DNA"/>
</dbReference>
<protein>
    <recommendedName>
        <fullName evidence="2">Secretion system C-terminal sorting domain-containing protein</fullName>
    </recommendedName>
</protein>
<dbReference type="Pfam" id="PF18962">
    <property type="entry name" value="Por_Secre_tail"/>
    <property type="match status" value="1"/>
</dbReference>
<evidence type="ECO:0000313" key="3">
    <source>
        <dbReference type="EMBL" id="CAG4988328.1"/>
    </source>
</evidence>
<keyword evidence="1" id="KW-0812">Transmembrane</keyword>
<reference evidence="3" key="1">
    <citation type="submission" date="2021-04" db="EMBL/GenBank/DDBJ databases">
        <authorList>
            <person name="Rodrigo-Torres L."/>
            <person name="Arahal R. D."/>
            <person name="Lucena T."/>
        </authorList>
    </citation>
    <scope>NUCLEOTIDE SEQUENCE</scope>
    <source>
        <strain evidence="3">CECT 9275</strain>
    </source>
</reference>
<dbReference type="Proteomes" id="UP000680038">
    <property type="component" value="Unassembled WGS sequence"/>
</dbReference>
<keyword evidence="1" id="KW-0472">Membrane</keyword>
<sequence length="939" mass="100412">MKHHLQKTSLLYLNPIGKAVYSGISQFLLEQFTSSRQDCRRYTKMKFSILAFVVVSLWANTPALAQGSIPCDGSLYFTRQIDNTSTRISSVNVSSNGTVSVSDKLSLNPNALTNATVYYNGYIFTQRWNQSSFQLARIADYSATNNYTTKTVSDMPTGSNLNYNNAGVDKNGIMYILSVDASPILYKIDLKNWDTGLSATSATTTMTGNGTRLWGDIAFDPLTGKAYAWYHGSTNAGNSARGLYEIQNFTTGTAAIVKIGAAADYTMGTLFFNERGQLFSYGVPGQGGDHVNFYAIDKTDGTVSSIGTSATSPQSDGCECAYRLSLTLTAGDGNGNVDIPNCSKPSDFNIQFGAKNTASGAFSGVTFEFPLDPRFSFADTKDDIETYLKGIFGSSVAVMISNDGLGTNNKLNVTGMAVEGTTSNSGNPVNLPFELKIKVVAGGDQFTDGAKVDFQANFGGLSAYYGTTEPSSDPLSLWGKKASTITFNKTNDLCNTLSGNVFKDANGLKNEKVDGSNIVENLALKAVLVNEAGYVVAVTTVGTATGTYSFPVGPGKYSVRLTTADVTSSAVGTLGSGITVTPPTGWLYSGEHLGTETGNDGVANGILTDITVTDQDVTNANFGIERPPVADIKSGILTAKPSMNDFIPVDGTFTNAPALSGSDPEDQSTSGSLSGKTILITSLPTNGMELWYDNTKITVGKNATNPPSPSNPFTIEVLDPSKLKLKMTGAGAKSTVFEYAYVDQAGVASPPATYTLSWNESLPVTLVSFEASVEGTMVSLRWKTAQETNASHFELERSSDARQWSKLTTVLATGWSNELANYNAVDANPCAGISYYRLRMVDQDGSFAFSHLINVRLKESMSDISVHPNPVSSILRFNNAALPSIRKVTLTHINGQALAEYDSVTERGIDLSRFENGIYLIQITTAEGLKMIRKIVISK</sequence>
<dbReference type="NCBIfam" id="TIGR04183">
    <property type="entry name" value="Por_Secre_tail"/>
    <property type="match status" value="1"/>
</dbReference>
<evidence type="ECO:0000259" key="2">
    <source>
        <dbReference type="Pfam" id="PF18962"/>
    </source>
</evidence>
<gene>
    <name evidence="3" type="ORF">DYBT9275_00056</name>
</gene>
<dbReference type="AlphaFoldDB" id="A0A916J7M5"/>
<keyword evidence="4" id="KW-1185">Reference proteome</keyword>
<evidence type="ECO:0000256" key="1">
    <source>
        <dbReference type="SAM" id="Phobius"/>
    </source>
</evidence>
<comment type="caution">
    <text evidence="3">The sequence shown here is derived from an EMBL/GenBank/DDBJ whole genome shotgun (WGS) entry which is preliminary data.</text>
</comment>
<feature type="domain" description="Secretion system C-terminal sorting" evidence="2">
    <location>
        <begin position="866"/>
        <end position="937"/>
    </location>
</feature>
<feature type="transmembrane region" description="Helical" evidence="1">
    <location>
        <begin position="47"/>
        <end position="65"/>
    </location>
</feature>